<dbReference type="EMBL" id="JBEPSH010000001">
    <property type="protein sequence ID" value="MET4574975.1"/>
    <property type="molecule type" value="Genomic_DNA"/>
</dbReference>
<feature type="domain" description="AbiTii" evidence="1">
    <location>
        <begin position="4"/>
        <end position="185"/>
    </location>
</feature>
<dbReference type="Pfam" id="PF18864">
    <property type="entry name" value="AbiTii"/>
    <property type="match status" value="1"/>
</dbReference>
<evidence type="ECO:0000259" key="1">
    <source>
        <dbReference type="Pfam" id="PF18864"/>
    </source>
</evidence>
<accession>A0ABV2Q1S3</accession>
<dbReference type="InterPro" id="IPR041304">
    <property type="entry name" value="AbiTii"/>
</dbReference>
<sequence length="297" mass="32161">MPAIVPELVNMASDPTVSTTDLLRRALVVARRLAAPELVDWINSELTGYKQEEVPDYRRLNGQLVAENPYNGVMPFFAPPEMTELLTDFSARQSIPELIRLQTNEAGIFSHFPPDVEQTLIRMMRESMGVAMRPALRFSTVQIEGIIETVRSRILDWALDLEGRGIIGEGMTFTQQEKLAVQQIHNHFGDVSGSQIQISSSGSTQTQANTTGANLEALKGLVQALAAVLEPAQGDVADELRSELATLKAQADSPKPKWEIIKATARSIKTIAEGTAGGLIAGLAQPHIATLLALAAA</sequence>
<dbReference type="RefSeq" id="WP_354440164.1">
    <property type="nucleotide sequence ID" value="NZ_JBEPSH010000001.1"/>
</dbReference>
<keyword evidence="3" id="KW-1185">Reference proteome</keyword>
<gene>
    <name evidence="2" type="ORF">ABIE13_000072</name>
</gene>
<reference evidence="2 3" key="1">
    <citation type="submission" date="2024-06" db="EMBL/GenBank/DDBJ databases">
        <title>Sorghum-associated microbial communities from plants grown in Nebraska, USA.</title>
        <authorList>
            <person name="Schachtman D."/>
        </authorList>
    </citation>
    <scope>NUCLEOTIDE SEQUENCE [LARGE SCALE GENOMIC DNA]</scope>
    <source>
        <strain evidence="2 3">2709</strain>
    </source>
</reference>
<name>A0ABV2Q1S3_9BURK</name>
<comment type="caution">
    <text evidence="2">The sequence shown here is derived from an EMBL/GenBank/DDBJ whole genome shotgun (WGS) entry which is preliminary data.</text>
</comment>
<protein>
    <recommendedName>
        <fullName evidence="1">AbiTii domain-containing protein</fullName>
    </recommendedName>
</protein>
<evidence type="ECO:0000313" key="2">
    <source>
        <dbReference type="EMBL" id="MET4574975.1"/>
    </source>
</evidence>
<evidence type="ECO:0000313" key="3">
    <source>
        <dbReference type="Proteomes" id="UP001549320"/>
    </source>
</evidence>
<organism evidence="2 3">
    <name type="scientific">Ottowia thiooxydans</name>
    <dbReference type="NCBI Taxonomy" id="219182"/>
    <lineage>
        <taxon>Bacteria</taxon>
        <taxon>Pseudomonadati</taxon>
        <taxon>Pseudomonadota</taxon>
        <taxon>Betaproteobacteria</taxon>
        <taxon>Burkholderiales</taxon>
        <taxon>Comamonadaceae</taxon>
        <taxon>Ottowia</taxon>
    </lineage>
</organism>
<proteinExistence type="predicted"/>
<dbReference type="Proteomes" id="UP001549320">
    <property type="component" value="Unassembled WGS sequence"/>
</dbReference>